<dbReference type="RefSeq" id="WP_228421396.1">
    <property type="nucleotide sequence ID" value="NZ_CP033928.1"/>
</dbReference>
<accession>A0A381F5V6</accession>
<feature type="transmembrane region" description="Helical" evidence="1">
    <location>
        <begin position="100"/>
        <end position="122"/>
    </location>
</feature>
<gene>
    <name evidence="3" type="ORF">NCTC13560_00746</name>
    <name evidence="2" type="ORF">SAMN05421682_109191</name>
</gene>
<evidence type="ECO:0000256" key="1">
    <source>
        <dbReference type="SAM" id="Phobius"/>
    </source>
</evidence>
<evidence type="ECO:0000313" key="3">
    <source>
        <dbReference type="EMBL" id="SUX41936.1"/>
    </source>
</evidence>
<sequence length="253" mass="29799">MFTFAQNIFMQQQYPQKPGIDFILKQAFFYWNKTLIYQMIFSVIYMALFSTVFMYFSGRYGIMDQFLGAMSDYMKIGPAGLEAYKNNISTIISSEGFQNFYLGMVGTLIFLYPLNLGFFQIFRKIDLKENVELKDLFAGYNGLNFFRYASYFIFWYFLYSIIAQTLILPVIWVMITLFVAPLMFFQNKTIFEGIALNWKALKMFFIEILVCTIVAVLFKYIGFGIFLIGGLFTFPFWNAMIYSLYKTIFKEEA</sequence>
<name>A0A381F5V6_9FLAO</name>
<dbReference type="EMBL" id="FTMF01000009">
    <property type="protein sequence ID" value="SIQ88716.1"/>
    <property type="molecule type" value="Genomic_DNA"/>
</dbReference>
<keyword evidence="4" id="KW-1185">Reference proteome</keyword>
<reference evidence="2 4" key="1">
    <citation type="submission" date="2017-01" db="EMBL/GenBank/DDBJ databases">
        <authorList>
            <person name="Varghese N."/>
            <person name="Submissions S."/>
        </authorList>
    </citation>
    <scope>NUCLEOTIDE SEQUENCE [LARGE SCALE GENOMIC DNA]</scope>
    <source>
        <strain evidence="2 4">ATCC 27950</strain>
    </source>
</reference>
<feature type="transmembrane region" description="Helical" evidence="1">
    <location>
        <begin position="35"/>
        <end position="56"/>
    </location>
</feature>
<protein>
    <recommendedName>
        <fullName evidence="6">Beta-carotene 15,15'-monooxygenase</fullName>
    </recommendedName>
</protein>
<dbReference type="GeneID" id="303672205"/>
<feature type="transmembrane region" description="Helical" evidence="1">
    <location>
        <begin position="200"/>
        <end position="218"/>
    </location>
</feature>
<dbReference type="EMBL" id="UFVS01000001">
    <property type="protein sequence ID" value="SUX41936.1"/>
    <property type="molecule type" value="Genomic_DNA"/>
</dbReference>
<evidence type="ECO:0008006" key="6">
    <source>
        <dbReference type="Google" id="ProtNLM"/>
    </source>
</evidence>
<evidence type="ECO:0000313" key="4">
    <source>
        <dbReference type="Proteomes" id="UP000185725"/>
    </source>
</evidence>
<reference evidence="3 5" key="2">
    <citation type="submission" date="2018-06" db="EMBL/GenBank/DDBJ databases">
        <authorList>
            <consortium name="Pathogen Informatics"/>
            <person name="Doyle S."/>
        </authorList>
    </citation>
    <scope>NUCLEOTIDE SEQUENCE [LARGE SCALE GENOMIC DNA]</scope>
    <source>
        <strain evidence="3 5">NCTC13560</strain>
    </source>
</reference>
<dbReference type="AlphaFoldDB" id="A0A381F5V6"/>
<keyword evidence="1" id="KW-0472">Membrane</keyword>
<keyword evidence="1" id="KW-0812">Transmembrane</keyword>
<organism evidence="3 5">
    <name type="scientific">Chryseobacterium indoltheticum</name>
    <dbReference type="NCBI Taxonomy" id="254"/>
    <lineage>
        <taxon>Bacteria</taxon>
        <taxon>Pseudomonadati</taxon>
        <taxon>Bacteroidota</taxon>
        <taxon>Flavobacteriia</taxon>
        <taxon>Flavobacteriales</taxon>
        <taxon>Weeksellaceae</taxon>
        <taxon>Chryseobacterium group</taxon>
        <taxon>Chryseobacterium</taxon>
    </lineage>
</organism>
<proteinExistence type="predicted"/>
<feature type="transmembrane region" description="Helical" evidence="1">
    <location>
        <begin position="153"/>
        <end position="179"/>
    </location>
</feature>
<dbReference type="Proteomes" id="UP000255231">
    <property type="component" value="Unassembled WGS sequence"/>
</dbReference>
<evidence type="ECO:0000313" key="2">
    <source>
        <dbReference type="EMBL" id="SIQ88716.1"/>
    </source>
</evidence>
<evidence type="ECO:0000313" key="5">
    <source>
        <dbReference type="Proteomes" id="UP000255231"/>
    </source>
</evidence>
<feature type="transmembrane region" description="Helical" evidence="1">
    <location>
        <begin position="224"/>
        <end position="245"/>
    </location>
</feature>
<dbReference type="Proteomes" id="UP000185725">
    <property type="component" value="Unassembled WGS sequence"/>
</dbReference>
<keyword evidence="1" id="KW-1133">Transmembrane helix</keyword>